<dbReference type="SUPFAM" id="SSF48452">
    <property type="entry name" value="TPR-like"/>
    <property type="match status" value="1"/>
</dbReference>
<feature type="domain" description="Suppressor of forked" evidence="4">
    <location>
        <begin position="15"/>
        <end position="313"/>
    </location>
</feature>
<dbReference type="InterPro" id="IPR011990">
    <property type="entry name" value="TPR-like_helical_dom_sf"/>
</dbReference>
<evidence type="ECO:0000256" key="2">
    <source>
        <dbReference type="ARBA" id="ARBA00022737"/>
    </source>
</evidence>
<accession>A0AAW1SV59</accession>
<dbReference type="InterPro" id="IPR045243">
    <property type="entry name" value="Rna14-like"/>
</dbReference>
<dbReference type="PANTHER" id="PTHR19980:SF0">
    <property type="entry name" value="CLEAVAGE STIMULATION FACTOR SUBUNIT 3"/>
    <property type="match status" value="1"/>
</dbReference>
<dbReference type="SMART" id="SM00386">
    <property type="entry name" value="HAT"/>
    <property type="match status" value="5"/>
</dbReference>
<dbReference type="Pfam" id="PF05843">
    <property type="entry name" value="Suf"/>
    <property type="match status" value="1"/>
</dbReference>
<reference evidence="5 6" key="1">
    <citation type="journal article" date="2024" name="Nat. Commun.">
        <title>Phylogenomics reveals the evolutionary origins of lichenization in chlorophyte algae.</title>
        <authorList>
            <person name="Puginier C."/>
            <person name="Libourel C."/>
            <person name="Otte J."/>
            <person name="Skaloud P."/>
            <person name="Haon M."/>
            <person name="Grisel S."/>
            <person name="Petersen M."/>
            <person name="Berrin J.G."/>
            <person name="Delaux P.M."/>
            <person name="Dal Grande F."/>
            <person name="Keller J."/>
        </authorList>
    </citation>
    <scope>NUCLEOTIDE SEQUENCE [LARGE SCALE GENOMIC DNA]</scope>
    <source>
        <strain evidence="5 6">SAG 2523</strain>
    </source>
</reference>
<dbReference type="InterPro" id="IPR003107">
    <property type="entry name" value="HAT"/>
</dbReference>
<dbReference type="EMBL" id="JALJOV010000804">
    <property type="protein sequence ID" value="KAK9861162.1"/>
    <property type="molecule type" value="Genomic_DNA"/>
</dbReference>
<dbReference type="GO" id="GO:0005634">
    <property type="term" value="C:nucleus"/>
    <property type="evidence" value="ECO:0007669"/>
    <property type="project" value="UniProtKB-SubCell"/>
</dbReference>
<evidence type="ECO:0000259" key="4">
    <source>
        <dbReference type="Pfam" id="PF05843"/>
    </source>
</evidence>
<dbReference type="GO" id="GO:0031124">
    <property type="term" value="P:mRNA 3'-end processing"/>
    <property type="evidence" value="ECO:0007669"/>
    <property type="project" value="InterPro"/>
</dbReference>
<keyword evidence="3" id="KW-0539">Nucleus</keyword>
<dbReference type="PANTHER" id="PTHR19980">
    <property type="entry name" value="RNA CLEAVAGE STIMULATION FACTOR"/>
    <property type="match status" value="1"/>
</dbReference>
<proteinExistence type="predicted"/>
<name>A0AAW1SV59_9CHLO</name>
<dbReference type="AlphaFoldDB" id="A0AAW1SV59"/>
<sequence length="344" mass="38713">MQTSGVNAPDKLAGPRERVQADPWDLEAWKLLSAAASSQPIEVQKAIFEDLLSRFPTAATHWKAYAEAEMEAGNQSQVKAIFSRSLLNCLSLALWQTYLRFIKQMNEGKGPEGMLEVRKAYEFALDRVGCDVGAGPLWQEYTNFLQAPRPGTTAFQALYSQGVATGQEEAHRTATLRKSYQRALAVPMERLELLWRAYEQFELAGSNKLLARRSIEEQRSRFNAAKAAFPERKRRLSPLLDGGLALPPGKGGWEQQQAMVRWKEYIEWERSNPQSLDGPALTARISLAYDQALMYLLHYPEMWHAYAKWHREGGGAGPSAGSTILGRARKVVNLEFTRKRLKAA</sequence>
<evidence type="ECO:0000256" key="1">
    <source>
        <dbReference type="ARBA" id="ARBA00004123"/>
    </source>
</evidence>
<dbReference type="Proteomes" id="UP001485043">
    <property type="component" value="Unassembled WGS sequence"/>
</dbReference>
<dbReference type="InterPro" id="IPR008847">
    <property type="entry name" value="Suf"/>
</dbReference>
<dbReference type="GO" id="GO:0003729">
    <property type="term" value="F:mRNA binding"/>
    <property type="evidence" value="ECO:0007669"/>
    <property type="project" value="TreeGrafter"/>
</dbReference>
<gene>
    <name evidence="5" type="ORF">WJX84_008660</name>
</gene>
<organism evidence="5 6">
    <name type="scientific">Apatococcus fuscideae</name>
    <dbReference type="NCBI Taxonomy" id="2026836"/>
    <lineage>
        <taxon>Eukaryota</taxon>
        <taxon>Viridiplantae</taxon>
        <taxon>Chlorophyta</taxon>
        <taxon>core chlorophytes</taxon>
        <taxon>Trebouxiophyceae</taxon>
        <taxon>Chlorellales</taxon>
        <taxon>Chlorellaceae</taxon>
        <taxon>Apatococcus</taxon>
    </lineage>
</organism>
<evidence type="ECO:0000256" key="3">
    <source>
        <dbReference type="ARBA" id="ARBA00023242"/>
    </source>
</evidence>
<evidence type="ECO:0000313" key="5">
    <source>
        <dbReference type="EMBL" id="KAK9861162.1"/>
    </source>
</evidence>
<comment type="caution">
    <text evidence="5">The sequence shown here is derived from an EMBL/GenBank/DDBJ whole genome shotgun (WGS) entry which is preliminary data.</text>
</comment>
<keyword evidence="6" id="KW-1185">Reference proteome</keyword>
<evidence type="ECO:0000313" key="6">
    <source>
        <dbReference type="Proteomes" id="UP001485043"/>
    </source>
</evidence>
<keyword evidence="2" id="KW-0677">Repeat</keyword>
<dbReference type="Gene3D" id="1.25.40.1040">
    <property type="match status" value="1"/>
</dbReference>
<comment type="subcellular location">
    <subcellularLocation>
        <location evidence="1">Nucleus</location>
    </subcellularLocation>
</comment>
<protein>
    <recommendedName>
        <fullName evidence="4">Suppressor of forked domain-containing protein</fullName>
    </recommendedName>
</protein>